<reference evidence="2" key="1">
    <citation type="submission" date="2019-06" db="EMBL/GenBank/DDBJ databases">
        <authorList>
            <person name="Zheng W."/>
        </authorList>
    </citation>
    <scope>NUCLEOTIDE SEQUENCE</scope>
    <source>
        <strain evidence="2">QDHG01</strain>
    </source>
</reference>
<gene>
    <name evidence="2" type="ORF">FGO68_gene17013</name>
</gene>
<accession>A0A8J8NNV0</accession>
<dbReference type="OrthoDB" id="10670807at2759"/>
<dbReference type="Proteomes" id="UP000785679">
    <property type="component" value="Unassembled WGS sequence"/>
</dbReference>
<organism evidence="2 3">
    <name type="scientific">Halteria grandinella</name>
    <dbReference type="NCBI Taxonomy" id="5974"/>
    <lineage>
        <taxon>Eukaryota</taxon>
        <taxon>Sar</taxon>
        <taxon>Alveolata</taxon>
        <taxon>Ciliophora</taxon>
        <taxon>Intramacronucleata</taxon>
        <taxon>Spirotrichea</taxon>
        <taxon>Stichotrichia</taxon>
        <taxon>Sporadotrichida</taxon>
        <taxon>Halteriidae</taxon>
        <taxon>Halteria</taxon>
    </lineage>
</organism>
<feature type="compositionally biased region" description="Polar residues" evidence="1">
    <location>
        <begin position="47"/>
        <end position="68"/>
    </location>
</feature>
<proteinExistence type="predicted"/>
<comment type="caution">
    <text evidence="2">The sequence shown here is derived from an EMBL/GenBank/DDBJ whole genome shotgun (WGS) entry which is preliminary data.</text>
</comment>
<sequence length="68" mass="7512">MGYVCCEEMKLAQLCDAHITKSKEKFGQLFQIECPSPRLSEKGGAAQSGNVSNPEIEQTFNPMNGENF</sequence>
<dbReference type="EMBL" id="RRYP01009937">
    <property type="protein sequence ID" value="TNV78728.1"/>
    <property type="molecule type" value="Genomic_DNA"/>
</dbReference>
<evidence type="ECO:0000313" key="3">
    <source>
        <dbReference type="Proteomes" id="UP000785679"/>
    </source>
</evidence>
<protein>
    <submittedName>
        <fullName evidence="2">Uncharacterized protein</fullName>
    </submittedName>
</protein>
<feature type="region of interest" description="Disordered" evidence="1">
    <location>
        <begin position="40"/>
        <end position="68"/>
    </location>
</feature>
<dbReference type="AlphaFoldDB" id="A0A8J8NNV0"/>
<keyword evidence="3" id="KW-1185">Reference proteome</keyword>
<evidence type="ECO:0000313" key="2">
    <source>
        <dbReference type="EMBL" id="TNV78728.1"/>
    </source>
</evidence>
<name>A0A8J8NNV0_HALGN</name>
<evidence type="ECO:0000256" key="1">
    <source>
        <dbReference type="SAM" id="MobiDB-lite"/>
    </source>
</evidence>